<keyword evidence="2" id="KW-1185">Reference proteome</keyword>
<sequence length="192" mass="21826">MTVPSGSSTATLSIPSGLTQITGTLPDWNITVATITRTDGQIGTGSVSWTADLQTSTRFGDDGVNVIFPFYVWKCVGNLCADGESGGGIVNILDCLFKFLCPNPSNHGWEFPPCHCYGTWRRFQRNRIFNWVLKQFIELIVLSFNSVFLRRHMSNFCHQLVNNYHHKRLFNSMLHCHSLFSYWNNLNNADRK</sequence>
<evidence type="ECO:0000313" key="1">
    <source>
        <dbReference type="EMBL" id="KIW21525.1"/>
    </source>
</evidence>
<evidence type="ECO:0000313" key="2">
    <source>
        <dbReference type="Proteomes" id="UP000053328"/>
    </source>
</evidence>
<dbReference type="RefSeq" id="XP_016241741.1">
    <property type="nucleotide sequence ID" value="XM_016376465.1"/>
</dbReference>
<dbReference type="EMBL" id="KN847492">
    <property type="protein sequence ID" value="KIW21525.1"/>
    <property type="molecule type" value="Genomic_DNA"/>
</dbReference>
<dbReference type="Proteomes" id="UP000053328">
    <property type="component" value="Unassembled WGS sequence"/>
</dbReference>
<organism evidence="1 2">
    <name type="scientific">Exophiala spinifera</name>
    <dbReference type="NCBI Taxonomy" id="91928"/>
    <lineage>
        <taxon>Eukaryota</taxon>
        <taxon>Fungi</taxon>
        <taxon>Dikarya</taxon>
        <taxon>Ascomycota</taxon>
        <taxon>Pezizomycotina</taxon>
        <taxon>Eurotiomycetes</taxon>
        <taxon>Chaetothyriomycetidae</taxon>
        <taxon>Chaetothyriales</taxon>
        <taxon>Herpotrichiellaceae</taxon>
        <taxon>Exophiala</taxon>
    </lineage>
</organism>
<gene>
    <name evidence="1" type="ORF">PV08_02105</name>
</gene>
<dbReference type="VEuPathDB" id="FungiDB:PV08_02105"/>
<dbReference type="GeneID" id="27329188"/>
<proteinExistence type="predicted"/>
<reference evidence="1 2" key="1">
    <citation type="submission" date="2015-01" db="EMBL/GenBank/DDBJ databases">
        <title>The Genome Sequence of Exophiala spinifera CBS89968.</title>
        <authorList>
            <consortium name="The Broad Institute Genomics Platform"/>
            <person name="Cuomo C."/>
            <person name="de Hoog S."/>
            <person name="Gorbushina A."/>
            <person name="Stielow B."/>
            <person name="Teixiera M."/>
            <person name="Abouelleil A."/>
            <person name="Chapman S.B."/>
            <person name="Priest M."/>
            <person name="Young S.K."/>
            <person name="Wortman J."/>
            <person name="Nusbaum C."/>
            <person name="Birren B."/>
        </authorList>
    </citation>
    <scope>NUCLEOTIDE SEQUENCE [LARGE SCALE GENOMIC DNA]</scope>
    <source>
        <strain evidence="1 2">CBS 89968</strain>
    </source>
</reference>
<accession>A0A0D2BT01</accession>
<dbReference type="HOGENOM" id="CLU_1415179_0_0_1"/>
<dbReference type="AlphaFoldDB" id="A0A0D2BT01"/>
<dbReference type="STRING" id="91928.A0A0D2BT01"/>
<name>A0A0D2BT01_9EURO</name>
<protein>
    <submittedName>
        <fullName evidence="1">Uncharacterized protein</fullName>
    </submittedName>
</protein>
<dbReference type="OrthoDB" id="4121332at2759"/>